<proteinExistence type="predicted"/>
<evidence type="ECO:0000313" key="3">
    <source>
        <dbReference type="Proteomes" id="UP000238176"/>
    </source>
</evidence>
<evidence type="ECO:0000256" key="1">
    <source>
        <dbReference type="SAM" id="MobiDB-lite"/>
    </source>
</evidence>
<feature type="region of interest" description="Disordered" evidence="1">
    <location>
        <begin position="1"/>
        <end position="23"/>
    </location>
</feature>
<organism evidence="2 3">
    <name type="scientific">Glycomyces artemisiae</name>
    <dbReference type="NCBI Taxonomy" id="1076443"/>
    <lineage>
        <taxon>Bacteria</taxon>
        <taxon>Bacillati</taxon>
        <taxon>Actinomycetota</taxon>
        <taxon>Actinomycetes</taxon>
        <taxon>Glycomycetales</taxon>
        <taxon>Glycomycetaceae</taxon>
        <taxon>Glycomyces</taxon>
    </lineage>
</organism>
<sequence length="120" mass="12578">MTEDFALADLPGSGADRPPGERGSLRLADAAVARIIEGAALACDGTAKSKRPKAKATVKHGRIWARLDVGVAWPGPVAATAKDLAARVRAETARITGYDVVAVDVGVHVVDTPEQTRRVR</sequence>
<dbReference type="Proteomes" id="UP000238176">
    <property type="component" value="Unassembled WGS sequence"/>
</dbReference>
<comment type="caution">
    <text evidence="2">The sequence shown here is derived from an EMBL/GenBank/DDBJ whole genome shotgun (WGS) entry which is preliminary data.</text>
</comment>
<accession>A0A2T0UA79</accession>
<keyword evidence="3" id="KW-1185">Reference proteome</keyword>
<name>A0A2T0UA79_9ACTN</name>
<protein>
    <submittedName>
        <fullName evidence="2">Putative alkaline shock family protein YloU</fullName>
    </submittedName>
</protein>
<evidence type="ECO:0000313" key="2">
    <source>
        <dbReference type="EMBL" id="PRY54768.1"/>
    </source>
</evidence>
<dbReference type="EMBL" id="PVTJ01000014">
    <property type="protein sequence ID" value="PRY54768.1"/>
    <property type="molecule type" value="Genomic_DNA"/>
</dbReference>
<gene>
    <name evidence="2" type="ORF">B0I28_11440</name>
</gene>
<dbReference type="RefSeq" id="WP_106366652.1">
    <property type="nucleotide sequence ID" value="NZ_PVTJ01000014.1"/>
</dbReference>
<dbReference type="OrthoDB" id="3747855at2"/>
<reference evidence="2 3" key="1">
    <citation type="submission" date="2018-03" db="EMBL/GenBank/DDBJ databases">
        <title>Genomic Encyclopedia of Type Strains, Phase III (KMG-III): the genomes of soil and plant-associated and newly described type strains.</title>
        <authorList>
            <person name="Whitman W."/>
        </authorList>
    </citation>
    <scope>NUCLEOTIDE SEQUENCE [LARGE SCALE GENOMIC DNA]</scope>
    <source>
        <strain evidence="2 3">CGMCC 4.7067</strain>
    </source>
</reference>
<dbReference type="AlphaFoldDB" id="A0A2T0UA79"/>